<protein>
    <recommendedName>
        <fullName evidence="1">Ubiquitin-like domain-containing protein</fullName>
    </recommendedName>
</protein>
<dbReference type="PANTHER" id="PTHR41749:SF1">
    <property type="entry name" value="UBIQUITIN-LIKE DOMAIN-CONTAINING PROTEIN"/>
    <property type="match status" value="1"/>
</dbReference>
<keyword evidence="3" id="KW-1185">Reference proteome</keyword>
<accession>A0AAW1P9U2</accession>
<dbReference type="SUPFAM" id="SSF54236">
    <property type="entry name" value="Ubiquitin-like"/>
    <property type="match status" value="1"/>
</dbReference>
<evidence type="ECO:0000313" key="3">
    <source>
        <dbReference type="Proteomes" id="UP001489004"/>
    </source>
</evidence>
<dbReference type="Gene3D" id="3.10.20.90">
    <property type="entry name" value="Phosphatidylinositol 3-kinase Catalytic Subunit, Chain A, domain 1"/>
    <property type="match status" value="1"/>
</dbReference>
<feature type="domain" description="Ubiquitin-like" evidence="1">
    <location>
        <begin position="24"/>
        <end position="83"/>
    </location>
</feature>
<name>A0AAW1P9U2_9CHLO</name>
<dbReference type="InterPro" id="IPR000626">
    <property type="entry name" value="Ubiquitin-like_dom"/>
</dbReference>
<evidence type="ECO:0000259" key="1">
    <source>
        <dbReference type="PROSITE" id="PS50053"/>
    </source>
</evidence>
<dbReference type="EMBL" id="JALJOR010000017">
    <property type="protein sequence ID" value="KAK9804822.1"/>
    <property type="molecule type" value="Genomic_DNA"/>
</dbReference>
<reference evidence="2 3" key="1">
    <citation type="journal article" date="2024" name="Nat. Commun.">
        <title>Phylogenomics reveals the evolutionary origins of lichenization in chlorophyte algae.</title>
        <authorList>
            <person name="Puginier C."/>
            <person name="Libourel C."/>
            <person name="Otte J."/>
            <person name="Skaloud P."/>
            <person name="Haon M."/>
            <person name="Grisel S."/>
            <person name="Petersen M."/>
            <person name="Berrin J.G."/>
            <person name="Delaux P.M."/>
            <person name="Dal Grande F."/>
            <person name="Keller J."/>
        </authorList>
    </citation>
    <scope>NUCLEOTIDE SEQUENCE [LARGE SCALE GENOMIC DNA]</scope>
    <source>
        <strain evidence="2 3">SAG 2043</strain>
    </source>
</reference>
<dbReference type="InterPro" id="IPR029071">
    <property type="entry name" value="Ubiquitin-like_domsf"/>
</dbReference>
<evidence type="ECO:0000313" key="2">
    <source>
        <dbReference type="EMBL" id="KAK9804822.1"/>
    </source>
</evidence>
<gene>
    <name evidence="2" type="ORF">WJX72_007311</name>
</gene>
<dbReference type="PANTHER" id="PTHR41749">
    <property type="entry name" value="UBIQUITIN-LIKE DOMAIN-CONTAINING PROTEIN"/>
    <property type="match status" value="1"/>
</dbReference>
<organism evidence="2 3">
    <name type="scientific">[Myrmecia] bisecta</name>
    <dbReference type="NCBI Taxonomy" id="41462"/>
    <lineage>
        <taxon>Eukaryota</taxon>
        <taxon>Viridiplantae</taxon>
        <taxon>Chlorophyta</taxon>
        <taxon>core chlorophytes</taxon>
        <taxon>Trebouxiophyceae</taxon>
        <taxon>Trebouxiales</taxon>
        <taxon>Trebouxiaceae</taxon>
        <taxon>Myrmecia</taxon>
    </lineage>
</organism>
<dbReference type="CDD" id="cd17039">
    <property type="entry name" value="Ubl_ubiquitin_like"/>
    <property type="match status" value="1"/>
</dbReference>
<proteinExistence type="predicted"/>
<dbReference type="Proteomes" id="UP001489004">
    <property type="component" value="Unassembled WGS sequence"/>
</dbReference>
<comment type="caution">
    <text evidence="2">The sequence shown here is derived from an EMBL/GenBank/DDBJ whole genome shotgun (WGS) entry which is preliminary data.</text>
</comment>
<dbReference type="PROSITE" id="PS50053">
    <property type="entry name" value="UBIQUITIN_2"/>
    <property type="match status" value="1"/>
</dbReference>
<dbReference type="Pfam" id="PF00240">
    <property type="entry name" value="ubiquitin"/>
    <property type="match status" value="1"/>
</dbReference>
<sequence length="98" mass="10744">MERHKQVAEDLKGQEARAECGDSCELCLRLPDGVEESLQCQMGQTVQYLKAVLQEKFGHPMNKQTLTCNGRVMLDPLSLSDCSGIAPGNPNLIEVQVA</sequence>
<dbReference type="AlphaFoldDB" id="A0AAW1P9U2"/>